<dbReference type="Proteomes" id="UP000609651">
    <property type="component" value="Unassembled WGS sequence"/>
</dbReference>
<keyword evidence="2" id="KW-0804">Transcription</keyword>
<dbReference type="RefSeq" id="WP_171184534.1">
    <property type="nucleotide sequence ID" value="NZ_WTPX01000022.1"/>
</dbReference>
<accession>A0ABX1VA82</accession>
<dbReference type="SUPFAM" id="SSF46689">
    <property type="entry name" value="Homeodomain-like"/>
    <property type="match status" value="2"/>
</dbReference>
<reference evidence="5 6" key="1">
    <citation type="journal article" date="2020" name="Syst. Appl. Microbiol.">
        <title>Alienimonas chondri sp. nov., a novel planctomycete isolated from the biofilm of the red alga Chondrus crispus.</title>
        <authorList>
            <person name="Vitorino I."/>
            <person name="Albuquerque L."/>
            <person name="Wiegand S."/>
            <person name="Kallscheuer N."/>
            <person name="da Costa M.S."/>
            <person name="Lobo-da-Cunha A."/>
            <person name="Jogler C."/>
            <person name="Lage O.M."/>
        </authorList>
    </citation>
    <scope>NUCLEOTIDE SEQUENCE [LARGE SCALE GENOMIC DNA]</scope>
    <source>
        <strain evidence="5 6">LzC2</strain>
    </source>
</reference>
<dbReference type="EMBL" id="WTPX01000022">
    <property type="protein sequence ID" value="NNJ25000.1"/>
    <property type="molecule type" value="Genomic_DNA"/>
</dbReference>
<evidence type="ECO:0000313" key="5">
    <source>
        <dbReference type="EMBL" id="NNJ25000.1"/>
    </source>
</evidence>
<evidence type="ECO:0000256" key="2">
    <source>
        <dbReference type="ARBA" id="ARBA00023163"/>
    </source>
</evidence>
<gene>
    <name evidence="5" type="primary">rhaS</name>
    <name evidence="5" type="ORF">LzC2_10620</name>
</gene>
<feature type="compositionally biased region" description="Basic and acidic residues" evidence="3">
    <location>
        <begin position="281"/>
        <end position="297"/>
    </location>
</feature>
<comment type="caution">
    <text evidence="5">The sequence shown here is derived from an EMBL/GenBank/DDBJ whole genome shotgun (WGS) entry which is preliminary data.</text>
</comment>
<evidence type="ECO:0000313" key="6">
    <source>
        <dbReference type="Proteomes" id="UP000609651"/>
    </source>
</evidence>
<keyword evidence="1" id="KW-0805">Transcription regulation</keyword>
<dbReference type="Gene3D" id="1.10.10.60">
    <property type="entry name" value="Homeodomain-like"/>
    <property type="match status" value="2"/>
</dbReference>
<dbReference type="InterPro" id="IPR009057">
    <property type="entry name" value="Homeodomain-like_sf"/>
</dbReference>
<evidence type="ECO:0000256" key="1">
    <source>
        <dbReference type="ARBA" id="ARBA00023015"/>
    </source>
</evidence>
<proteinExistence type="predicted"/>
<dbReference type="InterPro" id="IPR018060">
    <property type="entry name" value="HTH_AraC"/>
</dbReference>
<name>A0ABX1VA82_9PLAN</name>
<dbReference type="SMART" id="SM00342">
    <property type="entry name" value="HTH_ARAC"/>
    <property type="match status" value="1"/>
</dbReference>
<dbReference type="PROSITE" id="PS01124">
    <property type="entry name" value="HTH_ARAC_FAMILY_2"/>
    <property type="match status" value="1"/>
</dbReference>
<feature type="domain" description="HTH araC/xylS-type" evidence="4">
    <location>
        <begin position="196"/>
        <end position="294"/>
    </location>
</feature>
<feature type="region of interest" description="Disordered" evidence="3">
    <location>
        <begin position="281"/>
        <end position="305"/>
    </location>
</feature>
<evidence type="ECO:0000256" key="3">
    <source>
        <dbReference type="SAM" id="MobiDB-lite"/>
    </source>
</evidence>
<protein>
    <submittedName>
        <fullName evidence="5">HTH-type transcriptional activator RhaS</fullName>
    </submittedName>
</protein>
<evidence type="ECO:0000259" key="4">
    <source>
        <dbReference type="PROSITE" id="PS01124"/>
    </source>
</evidence>
<organism evidence="5 6">
    <name type="scientific">Alienimonas chondri</name>
    <dbReference type="NCBI Taxonomy" id="2681879"/>
    <lineage>
        <taxon>Bacteria</taxon>
        <taxon>Pseudomonadati</taxon>
        <taxon>Planctomycetota</taxon>
        <taxon>Planctomycetia</taxon>
        <taxon>Planctomycetales</taxon>
        <taxon>Planctomycetaceae</taxon>
        <taxon>Alienimonas</taxon>
    </lineage>
</organism>
<dbReference type="Pfam" id="PF06719">
    <property type="entry name" value="AraC_N"/>
    <property type="match status" value="1"/>
</dbReference>
<sequence>MSSERLRRHHAELAFRIRDAMPEDGRTEVGPGVFFNRASAAGEVFHAVAQPCFCVIAQGSKEVRLGDSQFRYDPARYLITTMELPVSGQVVQASAAEPYLSLRLPLESSLVTSVLAESGAPPARGGPIPSGIDVSELDEDLLDAVVRFVRLLDRPREYRALAPLVMREIVFRLSIGAQAERLRHLTTVGGRSPRMVRAIALLNERFAETLRIDDVAGELNMSPSSFHAHFKAATAMSPLQFQKRLRLQEARRLMLDESKDAAEAGSLVGYEDASQFNREYKRQFGLPPKRDVDRLRGEPSAPVAA</sequence>
<keyword evidence="6" id="KW-1185">Reference proteome</keyword>
<dbReference type="PANTHER" id="PTHR43436">
    <property type="entry name" value="ARAC-FAMILY TRANSCRIPTIONAL REGULATOR"/>
    <property type="match status" value="1"/>
</dbReference>
<dbReference type="Pfam" id="PF12833">
    <property type="entry name" value="HTH_18"/>
    <property type="match status" value="1"/>
</dbReference>
<dbReference type="PANTHER" id="PTHR43436:SF1">
    <property type="entry name" value="TRANSCRIPTIONAL REGULATORY PROTEIN"/>
    <property type="match status" value="1"/>
</dbReference>
<dbReference type="InterPro" id="IPR009594">
    <property type="entry name" value="Tscrpt_reg_HTH_AraC_N"/>
</dbReference>